<keyword evidence="4" id="KW-1185">Reference proteome</keyword>
<sequence length="563" mass="61958">MTSASYFQGGNFVELLSAQGKAPASTWRLQGKIIKSFDKNIKGNAYQMEGSAETKMQLPKTPTSSSLGLSQRFVVFQILVPFTRAFSLEIGYADFDKSRRRLVFASAFRETTTTALHAQIPLGTKVPRDQWINLVVDMQALTELYIPGSSFRSMESVCISGSCRLKRIFTMKDAPRSDALVSMLNMPTTGKKTSKATPVAAYTDMKDIPRQFIFSVGASNMPIPTEYFLPDVVPSIEEVPVRNSARGSKAVATARGKAAKDGLAEKKPLARVPSNMRRDRENDVAPPSAKSHEHNTIDDALEEESEGNLAKSYDFSSSPVPIRHISETKQSTLGDPEPSVPKPGADHANEEENEEDDEDLSLDLTDELEEPGTDETEDPDQDALVSPTEGGDGQDDDVPADDEDEQSFNFDDLVAQEAVIVTAEEDKELVSTSQQVLRASVESKRGENQSSDISHPTSSHRSPHIPTERRSHEPRMSQTSSERRLASLLESTDWSQLPLASLVKPSSKEDRPKTSKSHRDSVNATTSSPARASTPSTSIELVYDPILRCYYDPIGKKYYTLAK</sequence>
<evidence type="ECO:0000256" key="1">
    <source>
        <dbReference type="SAM" id="MobiDB-lite"/>
    </source>
</evidence>
<evidence type="ECO:0000313" key="4">
    <source>
        <dbReference type="Proteomes" id="UP000794436"/>
    </source>
</evidence>
<feature type="compositionally biased region" description="Basic and acidic residues" evidence="1">
    <location>
        <begin position="258"/>
        <end position="268"/>
    </location>
</feature>
<feature type="region of interest" description="Disordered" evidence="1">
    <location>
        <begin position="302"/>
        <end position="321"/>
    </location>
</feature>
<feature type="region of interest" description="Disordered" evidence="1">
    <location>
        <begin position="425"/>
        <end position="537"/>
    </location>
</feature>
<feature type="compositionally biased region" description="Basic and acidic residues" evidence="1">
    <location>
        <begin position="466"/>
        <end position="485"/>
    </location>
</feature>
<accession>A0A8K1FHL5</accession>
<feature type="region of interest" description="Disordered" evidence="1">
    <location>
        <begin position="327"/>
        <end position="412"/>
    </location>
</feature>
<feature type="compositionally biased region" description="Polar residues" evidence="1">
    <location>
        <begin position="448"/>
        <end position="460"/>
    </location>
</feature>
<dbReference type="Proteomes" id="UP000794436">
    <property type="component" value="Unassembled WGS sequence"/>
</dbReference>
<evidence type="ECO:0000259" key="2">
    <source>
        <dbReference type="Pfam" id="PF05018"/>
    </source>
</evidence>
<feature type="domain" description="CFA20" evidence="2">
    <location>
        <begin position="6"/>
        <end position="173"/>
    </location>
</feature>
<gene>
    <name evidence="3" type="ORF">Poli38472_005484</name>
</gene>
<name>A0A8K1FHL5_PYTOL</name>
<organism evidence="3 4">
    <name type="scientific">Pythium oligandrum</name>
    <name type="common">Mycoparasitic fungus</name>
    <dbReference type="NCBI Taxonomy" id="41045"/>
    <lineage>
        <taxon>Eukaryota</taxon>
        <taxon>Sar</taxon>
        <taxon>Stramenopiles</taxon>
        <taxon>Oomycota</taxon>
        <taxon>Peronosporomycetes</taxon>
        <taxon>Pythiales</taxon>
        <taxon>Pythiaceae</taxon>
        <taxon>Pythium</taxon>
    </lineage>
</organism>
<dbReference type="AlphaFoldDB" id="A0A8K1FHL5"/>
<feature type="compositionally biased region" description="Acidic residues" evidence="1">
    <location>
        <begin position="392"/>
        <end position="406"/>
    </location>
</feature>
<protein>
    <recommendedName>
        <fullName evidence="2">CFA20 domain-containing protein</fullName>
    </recommendedName>
</protein>
<comment type="caution">
    <text evidence="3">The sequence shown here is derived from an EMBL/GenBank/DDBJ whole genome shotgun (WGS) entry which is preliminary data.</text>
</comment>
<proteinExistence type="predicted"/>
<dbReference type="Pfam" id="PF05018">
    <property type="entry name" value="CFA20_dom"/>
    <property type="match status" value="1"/>
</dbReference>
<feature type="compositionally biased region" description="Low complexity" evidence="1">
    <location>
        <begin position="524"/>
        <end position="537"/>
    </location>
</feature>
<dbReference type="PANTHER" id="PTHR12458">
    <property type="entry name" value="ORF PROTEIN"/>
    <property type="match status" value="1"/>
</dbReference>
<dbReference type="InterPro" id="IPR007714">
    <property type="entry name" value="CFA20_dom"/>
</dbReference>
<dbReference type="EMBL" id="SPLM01000073">
    <property type="protein sequence ID" value="TMW62866.1"/>
    <property type="molecule type" value="Genomic_DNA"/>
</dbReference>
<dbReference type="OrthoDB" id="10261083at2759"/>
<evidence type="ECO:0000313" key="3">
    <source>
        <dbReference type="EMBL" id="TMW62866.1"/>
    </source>
</evidence>
<dbReference type="InterPro" id="IPR040441">
    <property type="entry name" value="CFA20/CFAP20DC"/>
</dbReference>
<feature type="region of interest" description="Disordered" evidence="1">
    <location>
        <begin position="242"/>
        <end position="294"/>
    </location>
</feature>
<feature type="compositionally biased region" description="Basic and acidic residues" evidence="1">
    <location>
        <begin position="506"/>
        <end position="521"/>
    </location>
</feature>
<feature type="compositionally biased region" description="Acidic residues" evidence="1">
    <location>
        <begin position="351"/>
        <end position="381"/>
    </location>
</feature>
<reference evidence="3" key="1">
    <citation type="submission" date="2019-03" db="EMBL/GenBank/DDBJ databases">
        <title>Long read genome sequence of the mycoparasitic Pythium oligandrum ATCC 38472 isolated from sugarbeet rhizosphere.</title>
        <authorList>
            <person name="Gaulin E."/>
        </authorList>
    </citation>
    <scope>NUCLEOTIDE SEQUENCE</scope>
    <source>
        <strain evidence="3">ATCC 38472_TT</strain>
    </source>
</reference>